<dbReference type="EMBL" id="FPAA01000010">
    <property type="protein sequence ID" value="SFS90543.1"/>
    <property type="molecule type" value="Genomic_DNA"/>
</dbReference>
<feature type="domain" description="Tryptophan synthase beta chain-like PALP" evidence="13">
    <location>
        <begin position="24"/>
        <end position="308"/>
    </location>
</feature>
<dbReference type="AlphaFoldDB" id="A0A1I6TMR6"/>
<dbReference type="EC" id="4.3.1.19" evidence="7"/>
<evidence type="ECO:0000256" key="10">
    <source>
        <dbReference type="ARBA" id="ARBA00023239"/>
    </source>
</evidence>
<comment type="cofactor">
    <cofactor evidence="3">
        <name>pyridoxal 5'-phosphate</name>
        <dbReference type="ChEBI" id="CHEBI:597326"/>
    </cofactor>
</comment>
<dbReference type="SUPFAM" id="SSF53686">
    <property type="entry name" value="Tryptophan synthase beta subunit-like PLP-dependent enzymes"/>
    <property type="match status" value="1"/>
</dbReference>
<keyword evidence="9" id="KW-0663">Pyridoxal phosphate</keyword>
<evidence type="ECO:0000313" key="15">
    <source>
        <dbReference type="Proteomes" id="UP000198660"/>
    </source>
</evidence>
<accession>A0A1I6TMR6</accession>
<proteinExistence type="inferred from homology"/>
<evidence type="ECO:0000256" key="8">
    <source>
        <dbReference type="ARBA" id="ARBA00022842"/>
    </source>
</evidence>
<dbReference type="InterPro" id="IPR001926">
    <property type="entry name" value="TrpB-like_PALP"/>
</dbReference>
<dbReference type="PANTHER" id="PTHR43050">
    <property type="entry name" value="SERINE / THREONINE RACEMASE FAMILY MEMBER"/>
    <property type="match status" value="1"/>
</dbReference>
<keyword evidence="10" id="KW-0456">Lyase</keyword>
<reference evidence="15" key="1">
    <citation type="submission" date="2016-10" db="EMBL/GenBank/DDBJ databases">
        <authorList>
            <person name="Varghese N."/>
            <person name="Submissions S."/>
        </authorList>
    </citation>
    <scope>NUCLEOTIDE SEQUENCE [LARGE SCALE GENOMIC DNA]</scope>
    <source>
        <strain evidence="15">DSM 45789</strain>
    </source>
</reference>
<comment type="function">
    <text evidence="11">Catalyzes the anaerobic formation of alpha-ketobutyrate and ammonia from threonine in a two-step reaction. The first step involved a dehydration of threonine and a production of enamine intermediates (aminocrotonate), which tautomerizes to its imine form (iminobutyrate). Both intermediates are unstable and short-lived. The second step is the nonenzymatic hydrolysis of the enamine/imine intermediates to form 2-ketobutyrate and free ammonia. In the low water environment of the cell, the second step is accelerated by RidA.</text>
</comment>
<sequence>MACEPLLHNLSYMDVLDAWSTLRGAIHRTPVFTSSSLDSRTEQSAYLKCEHLQHTGSFKFRGAYHLLSQLSPRERSKGVLTFSSGNLAQAIALAAHLNNTHATICVPRDTSRVKLEATRKYGAEILFYDRHKEDRTFFAQQAAAERGSYLFANDHPAIIAGAGTAVLELLEDVPDLDSIVVPVSSGGLAAGACLAIQGHKPSVRIYGVEPEGAGDTLLSLERKERTRIPPPKTIADGLRSDIPGVHSFPVNLQYLKGILLVSDEDILAAIRYAARHLNILLEPSGAATLAALLQGKVPGKRIGVLLSGGNIQTQFIETLWNSDRTPISPHRTSEKRI</sequence>
<keyword evidence="15" id="KW-1185">Reference proteome</keyword>
<dbReference type="Pfam" id="PF00291">
    <property type="entry name" value="PALP"/>
    <property type="match status" value="1"/>
</dbReference>
<dbReference type="GO" id="GO:0000287">
    <property type="term" value="F:magnesium ion binding"/>
    <property type="evidence" value="ECO:0007669"/>
    <property type="project" value="TreeGrafter"/>
</dbReference>
<evidence type="ECO:0000256" key="6">
    <source>
        <dbReference type="ARBA" id="ARBA00010869"/>
    </source>
</evidence>
<comment type="cofactor">
    <cofactor evidence="5">
        <name>Mg(2+)</name>
        <dbReference type="ChEBI" id="CHEBI:18420"/>
    </cofactor>
</comment>
<comment type="similarity">
    <text evidence="6">Belongs to the serine/threonine dehydratase family.</text>
</comment>
<evidence type="ECO:0000259" key="13">
    <source>
        <dbReference type="Pfam" id="PF00291"/>
    </source>
</evidence>
<evidence type="ECO:0000256" key="4">
    <source>
        <dbReference type="ARBA" id="ARBA00001936"/>
    </source>
</evidence>
<dbReference type="InterPro" id="IPR000634">
    <property type="entry name" value="Ser/Thr_deHydtase_PyrdxlP-BS"/>
</dbReference>
<name>A0A1I6TMR6_9BACL</name>
<comment type="cofactor">
    <cofactor evidence="4">
        <name>Mn(2+)</name>
        <dbReference type="ChEBI" id="CHEBI:29035"/>
    </cofactor>
</comment>
<evidence type="ECO:0000256" key="12">
    <source>
        <dbReference type="ARBA" id="ARBA00031427"/>
    </source>
</evidence>
<dbReference type="GO" id="GO:0030378">
    <property type="term" value="F:serine racemase activity"/>
    <property type="evidence" value="ECO:0007669"/>
    <property type="project" value="TreeGrafter"/>
</dbReference>
<dbReference type="GO" id="GO:0030170">
    <property type="term" value="F:pyridoxal phosphate binding"/>
    <property type="evidence" value="ECO:0007669"/>
    <property type="project" value="InterPro"/>
</dbReference>
<gene>
    <name evidence="14" type="ORF">SAMN05444972_110148</name>
</gene>
<keyword evidence="8" id="KW-0460">Magnesium</keyword>
<evidence type="ECO:0000256" key="7">
    <source>
        <dbReference type="ARBA" id="ARBA00012096"/>
    </source>
</evidence>
<evidence type="ECO:0000256" key="9">
    <source>
        <dbReference type="ARBA" id="ARBA00022898"/>
    </source>
</evidence>
<dbReference type="Proteomes" id="UP000198660">
    <property type="component" value="Unassembled WGS sequence"/>
</dbReference>
<dbReference type="GO" id="GO:0018114">
    <property type="term" value="F:threonine racemase activity"/>
    <property type="evidence" value="ECO:0007669"/>
    <property type="project" value="TreeGrafter"/>
</dbReference>
<dbReference type="PANTHER" id="PTHR43050:SF1">
    <property type="entry name" value="SERINE RACEMASE"/>
    <property type="match status" value="1"/>
</dbReference>
<comment type="cofactor">
    <cofactor evidence="2">
        <name>Ca(2+)</name>
        <dbReference type="ChEBI" id="CHEBI:29108"/>
    </cofactor>
</comment>
<organism evidence="14 15">
    <name type="scientific">Marininema halotolerans</name>
    <dbReference type="NCBI Taxonomy" id="1155944"/>
    <lineage>
        <taxon>Bacteria</taxon>
        <taxon>Bacillati</taxon>
        <taxon>Bacillota</taxon>
        <taxon>Bacilli</taxon>
        <taxon>Bacillales</taxon>
        <taxon>Thermoactinomycetaceae</taxon>
        <taxon>Marininema</taxon>
    </lineage>
</organism>
<dbReference type="FunFam" id="3.40.50.1100:FF:000005">
    <property type="entry name" value="Threonine dehydratase catabolic"/>
    <property type="match status" value="1"/>
</dbReference>
<comment type="catalytic activity">
    <reaction evidence="1">
        <text>L-threonine = 2-oxobutanoate + NH4(+)</text>
        <dbReference type="Rhea" id="RHEA:22108"/>
        <dbReference type="ChEBI" id="CHEBI:16763"/>
        <dbReference type="ChEBI" id="CHEBI:28938"/>
        <dbReference type="ChEBI" id="CHEBI:57926"/>
        <dbReference type="EC" id="4.3.1.19"/>
    </reaction>
</comment>
<dbReference type="CDD" id="cd01562">
    <property type="entry name" value="Thr-dehyd"/>
    <property type="match status" value="1"/>
</dbReference>
<evidence type="ECO:0000256" key="1">
    <source>
        <dbReference type="ARBA" id="ARBA00001274"/>
    </source>
</evidence>
<dbReference type="GO" id="GO:0004794">
    <property type="term" value="F:threonine deaminase activity"/>
    <property type="evidence" value="ECO:0007669"/>
    <property type="project" value="UniProtKB-EC"/>
</dbReference>
<dbReference type="Gene3D" id="3.40.50.1100">
    <property type="match status" value="2"/>
</dbReference>
<dbReference type="PROSITE" id="PS00165">
    <property type="entry name" value="DEHYDRATASE_SER_THR"/>
    <property type="match status" value="1"/>
</dbReference>
<evidence type="ECO:0000256" key="3">
    <source>
        <dbReference type="ARBA" id="ARBA00001933"/>
    </source>
</evidence>
<dbReference type="GO" id="GO:0070179">
    <property type="term" value="P:D-serine biosynthetic process"/>
    <property type="evidence" value="ECO:0007669"/>
    <property type="project" value="TreeGrafter"/>
</dbReference>
<evidence type="ECO:0000256" key="11">
    <source>
        <dbReference type="ARBA" id="ARBA00025527"/>
    </source>
</evidence>
<evidence type="ECO:0000313" key="14">
    <source>
        <dbReference type="EMBL" id="SFS90543.1"/>
    </source>
</evidence>
<protein>
    <recommendedName>
        <fullName evidence="7">threonine ammonia-lyase</fullName>
        <ecNumber evidence="7">4.3.1.19</ecNumber>
    </recommendedName>
    <alternativeName>
        <fullName evidence="12">Threonine deaminase</fullName>
    </alternativeName>
</protein>
<dbReference type="RefSeq" id="WP_217895884.1">
    <property type="nucleotide sequence ID" value="NZ_FPAA01000010.1"/>
</dbReference>
<dbReference type="GO" id="GO:0003941">
    <property type="term" value="F:L-serine ammonia-lyase activity"/>
    <property type="evidence" value="ECO:0007669"/>
    <property type="project" value="TreeGrafter"/>
</dbReference>
<evidence type="ECO:0000256" key="2">
    <source>
        <dbReference type="ARBA" id="ARBA00001913"/>
    </source>
</evidence>
<evidence type="ECO:0000256" key="5">
    <source>
        <dbReference type="ARBA" id="ARBA00001946"/>
    </source>
</evidence>
<dbReference type="GO" id="GO:0005524">
    <property type="term" value="F:ATP binding"/>
    <property type="evidence" value="ECO:0007669"/>
    <property type="project" value="TreeGrafter"/>
</dbReference>
<dbReference type="InterPro" id="IPR036052">
    <property type="entry name" value="TrpB-like_PALP_sf"/>
</dbReference>